<keyword evidence="1" id="KW-0732">Signal</keyword>
<evidence type="ECO:0000313" key="2">
    <source>
        <dbReference type="EMBL" id="SEE81114.1"/>
    </source>
</evidence>
<reference evidence="2 3" key="1">
    <citation type="submission" date="2016-10" db="EMBL/GenBank/DDBJ databases">
        <authorList>
            <person name="de Groot N.N."/>
        </authorList>
    </citation>
    <scope>NUCLEOTIDE SEQUENCE [LARGE SCALE GENOMIC DNA]</scope>
    <source>
        <strain evidence="2 3">DSM 23553</strain>
    </source>
</reference>
<dbReference type="RefSeq" id="WP_093112754.1">
    <property type="nucleotide sequence ID" value="NZ_FNGG01000002.1"/>
</dbReference>
<gene>
    <name evidence="2" type="ORF">SAMN04488034_102442</name>
</gene>
<dbReference type="AlphaFoldDB" id="A0A1H5LVV9"/>
<feature type="signal peptide" evidence="1">
    <location>
        <begin position="1"/>
        <end position="23"/>
    </location>
</feature>
<proteinExistence type="predicted"/>
<evidence type="ECO:0000313" key="3">
    <source>
        <dbReference type="Proteomes" id="UP000199448"/>
    </source>
</evidence>
<sequence>MKNLRLCMAASLVVFTMIFTSCSKDEPQIESSEKATLSFGAIVNDLLNKAGTKQVMADMPACTDDTPAFVRIVLTQGDIDVVGSEDEPYRVDLVADQLFTEDDPALELDPGSYSLDHFSVYNEAGDLIWIAPRMGSDLANFVDGALPLAINLGAGVKKYVDVPVLCFDDRDVNQYGYLFFELDAVQAYELCFFANYCDDDGRHYTANYSLDVWLGTDNTGTALYTDLTPETGVDENGDFFARPVCVALPINDDPDEDYIYYEATLLDWTDNYGTVTPMVLTGTLSRNDIEANFGPDMTVEYEHLRFNCEGQGEEPTGPVCLPAISGDCERVIFNQMVGTSEQPSGQTQLYPIFTQDGDEVGTIRYNLVKRQAQRDLLTATVNLVDGWEATHARFTLPNIGEDDVCVNNINDDNFDVVYEGVTLTYPLQARVAINVCPED</sequence>
<dbReference type="OrthoDB" id="972683at2"/>
<dbReference type="Proteomes" id="UP000199448">
    <property type="component" value="Unassembled WGS sequence"/>
</dbReference>
<protein>
    <submittedName>
        <fullName evidence="2">Uncharacterized protein</fullName>
    </submittedName>
</protein>
<keyword evidence="3" id="KW-1185">Reference proteome</keyword>
<organism evidence="2 3">
    <name type="scientific">Salinimicrobium catena</name>
    <dbReference type="NCBI Taxonomy" id="390640"/>
    <lineage>
        <taxon>Bacteria</taxon>
        <taxon>Pseudomonadati</taxon>
        <taxon>Bacteroidota</taxon>
        <taxon>Flavobacteriia</taxon>
        <taxon>Flavobacteriales</taxon>
        <taxon>Flavobacteriaceae</taxon>
        <taxon>Salinimicrobium</taxon>
    </lineage>
</organism>
<name>A0A1H5LVV9_9FLAO</name>
<dbReference type="PROSITE" id="PS51257">
    <property type="entry name" value="PROKAR_LIPOPROTEIN"/>
    <property type="match status" value="1"/>
</dbReference>
<accession>A0A1H5LVV9</accession>
<evidence type="ECO:0000256" key="1">
    <source>
        <dbReference type="SAM" id="SignalP"/>
    </source>
</evidence>
<dbReference type="EMBL" id="FNUG01000002">
    <property type="protein sequence ID" value="SEE81114.1"/>
    <property type="molecule type" value="Genomic_DNA"/>
</dbReference>
<feature type="chain" id="PRO_5011456905" evidence="1">
    <location>
        <begin position="24"/>
        <end position="439"/>
    </location>
</feature>